<gene>
    <name evidence="3" type="ORF">EDB81DRAFT_803361</name>
</gene>
<protein>
    <submittedName>
        <fullName evidence="3">Uncharacterized protein</fullName>
    </submittedName>
</protein>
<comment type="caution">
    <text evidence="3">The sequence shown here is derived from an EMBL/GenBank/DDBJ whole genome shotgun (WGS) entry which is preliminary data.</text>
</comment>
<feature type="chain" id="PRO_5040335678" evidence="2">
    <location>
        <begin position="27"/>
        <end position="533"/>
    </location>
</feature>
<dbReference type="OrthoDB" id="1937642at2759"/>
<feature type="transmembrane region" description="Helical" evidence="1">
    <location>
        <begin position="282"/>
        <end position="300"/>
    </location>
</feature>
<feature type="transmembrane region" description="Helical" evidence="1">
    <location>
        <begin position="178"/>
        <end position="200"/>
    </location>
</feature>
<evidence type="ECO:0000256" key="2">
    <source>
        <dbReference type="SAM" id="SignalP"/>
    </source>
</evidence>
<evidence type="ECO:0000256" key="1">
    <source>
        <dbReference type="SAM" id="Phobius"/>
    </source>
</evidence>
<proteinExistence type="predicted"/>
<feature type="transmembrane region" description="Helical" evidence="1">
    <location>
        <begin position="82"/>
        <end position="103"/>
    </location>
</feature>
<keyword evidence="2" id="KW-0732">Signal</keyword>
<evidence type="ECO:0000313" key="4">
    <source>
        <dbReference type="Proteomes" id="UP000738349"/>
    </source>
</evidence>
<dbReference type="AlphaFoldDB" id="A0A9P9ECS9"/>
<accession>A0A9P9ECS9</accession>
<feature type="transmembrane region" description="Helical" evidence="1">
    <location>
        <begin position="206"/>
        <end position="226"/>
    </location>
</feature>
<name>A0A9P9ECS9_9HYPO</name>
<dbReference type="Proteomes" id="UP000738349">
    <property type="component" value="Unassembled WGS sequence"/>
</dbReference>
<reference evidence="3" key="1">
    <citation type="journal article" date="2021" name="Nat. Commun.">
        <title>Genetic determinants of endophytism in the Arabidopsis root mycobiome.</title>
        <authorList>
            <person name="Mesny F."/>
            <person name="Miyauchi S."/>
            <person name="Thiergart T."/>
            <person name="Pickel B."/>
            <person name="Atanasova L."/>
            <person name="Karlsson M."/>
            <person name="Huettel B."/>
            <person name="Barry K.W."/>
            <person name="Haridas S."/>
            <person name="Chen C."/>
            <person name="Bauer D."/>
            <person name="Andreopoulos W."/>
            <person name="Pangilinan J."/>
            <person name="LaButti K."/>
            <person name="Riley R."/>
            <person name="Lipzen A."/>
            <person name="Clum A."/>
            <person name="Drula E."/>
            <person name="Henrissat B."/>
            <person name="Kohler A."/>
            <person name="Grigoriev I.V."/>
            <person name="Martin F.M."/>
            <person name="Hacquard S."/>
        </authorList>
    </citation>
    <scope>NUCLEOTIDE SEQUENCE</scope>
    <source>
        <strain evidence="3">MPI-CAGE-AT-0147</strain>
    </source>
</reference>
<keyword evidence="4" id="KW-1185">Reference proteome</keyword>
<dbReference type="EMBL" id="JAGMUV010000014">
    <property type="protein sequence ID" value="KAH7134186.1"/>
    <property type="molecule type" value="Genomic_DNA"/>
</dbReference>
<keyword evidence="1" id="KW-1133">Transmembrane helix</keyword>
<feature type="transmembrane region" description="Helical" evidence="1">
    <location>
        <begin position="306"/>
        <end position="325"/>
    </location>
</feature>
<keyword evidence="1" id="KW-0812">Transmembrane</keyword>
<organism evidence="3 4">
    <name type="scientific">Dactylonectria macrodidyma</name>
    <dbReference type="NCBI Taxonomy" id="307937"/>
    <lineage>
        <taxon>Eukaryota</taxon>
        <taxon>Fungi</taxon>
        <taxon>Dikarya</taxon>
        <taxon>Ascomycota</taxon>
        <taxon>Pezizomycotina</taxon>
        <taxon>Sordariomycetes</taxon>
        <taxon>Hypocreomycetidae</taxon>
        <taxon>Hypocreales</taxon>
        <taxon>Nectriaceae</taxon>
        <taxon>Dactylonectria</taxon>
    </lineage>
</organism>
<feature type="signal peptide" evidence="2">
    <location>
        <begin position="1"/>
        <end position="26"/>
    </location>
</feature>
<sequence>MPSQSPCARFPSASLPFFFHSILASALDTMSSSAASLRSQWANPGDILSILLLIGGDIVQKAIAQLVGHQVRLPGTKTHLSIAPVAFSFGWATYAFSNLLAAVGNMRLMPTSDCPSVLVNCSNGFVRDNRSWVLGRLLRDHEIRHNVDPRGKDEGGRAESIRIDIFHLDSISTTRCDLVWWLGWATLVTQLAIVIIPWVLYGDWTIMLVTLSGTTLVAVTCAMPQWTEEKWAVPSKLERDKVTCLTRGNGHLHIMVLIGSRGSWDLETLATRTPVPRTETRWISLVLAILWICLLIIISGLKEHTWFLIGIGGLGMLQNILAAGFSRRPGASNFHLTKFQRAPTIIGRRQHYKDDADAKIDLEEDLQGLADLESWASTKPGPQYFNQANPRLRKAPPMPRWLTSMSKEEGVPTWLHALKPEDAKKTISEEKPVPCIKARLRGLFMAEKETTEDVIHAIGVHGALMELEKWVPTAGLSMLQIFFPVGLEYKDESIRDNVHKKFWRRAYHTKSVRKRAEQRRRVEEQKIQIVEDV</sequence>
<keyword evidence="1" id="KW-0472">Membrane</keyword>
<evidence type="ECO:0000313" key="3">
    <source>
        <dbReference type="EMBL" id="KAH7134186.1"/>
    </source>
</evidence>